<dbReference type="InterPro" id="IPR000582">
    <property type="entry name" value="Acyl-CoA-binding_protein"/>
</dbReference>
<evidence type="ECO:0000256" key="3">
    <source>
        <dbReference type="ARBA" id="ARBA00023121"/>
    </source>
</evidence>
<dbReference type="PRINTS" id="PR00689">
    <property type="entry name" value="ACOABINDINGP"/>
</dbReference>
<gene>
    <name evidence="6" type="ORF">GAYE_PCTG52G1233</name>
</gene>
<dbReference type="Gene3D" id="1.20.80.10">
    <property type="match status" value="1"/>
</dbReference>
<name>A0AAV9I6S3_9RHOD</name>
<dbReference type="Proteomes" id="UP001300502">
    <property type="component" value="Unassembled WGS sequence"/>
</dbReference>
<dbReference type="EMBL" id="JANCYU010000014">
    <property type="protein sequence ID" value="KAK4523339.1"/>
    <property type="molecule type" value="Genomic_DNA"/>
</dbReference>
<dbReference type="PROSITE" id="PS50297">
    <property type="entry name" value="ANK_REP_REGION"/>
    <property type="match status" value="2"/>
</dbReference>
<keyword evidence="7" id="KW-1185">Reference proteome</keyword>
<dbReference type="InterPro" id="IPR002110">
    <property type="entry name" value="Ankyrin_rpt"/>
</dbReference>
<protein>
    <recommendedName>
        <fullName evidence="5">ACB domain-containing protein</fullName>
    </recommendedName>
</protein>
<dbReference type="SUPFAM" id="SSF48403">
    <property type="entry name" value="Ankyrin repeat"/>
    <property type="match status" value="1"/>
</dbReference>
<feature type="repeat" description="ANK" evidence="4">
    <location>
        <begin position="188"/>
        <end position="220"/>
    </location>
</feature>
<dbReference type="AlphaFoldDB" id="A0AAV9I6S3"/>
<dbReference type="PANTHER" id="PTHR24119">
    <property type="entry name" value="ACYL-COA-BINDING DOMAIN-CONTAINING PROTEIN 6"/>
    <property type="match status" value="1"/>
</dbReference>
<organism evidence="6 7">
    <name type="scientific">Galdieria yellowstonensis</name>
    <dbReference type="NCBI Taxonomy" id="3028027"/>
    <lineage>
        <taxon>Eukaryota</taxon>
        <taxon>Rhodophyta</taxon>
        <taxon>Bangiophyceae</taxon>
        <taxon>Galdieriales</taxon>
        <taxon>Galdieriaceae</taxon>
        <taxon>Galdieria</taxon>
    </lineage>
</organism>
<evidence type="ECO:0000259" key="5">
    <source>
        <dbReference type="PROSITE" id="PS51228"/>
    </source>
</evidence>
<dbReference type="Pfam" id="PF12796">
    <property type="entry name" value="Ank_2"/>
    <property type="match status" value="1"/>
</dbReference>
<dbReference type="SUPFAM" id="SSF47027">
    <property type="entry name" value="Acyl-CoA binding protein"/>
    <property type="match status" value="1"/>
</dbReference>
<dbReference type="Gene3D" id="1.25.40.20">
    <property type="entry name" value="Ankyrin repeat-containing domain"/>
    <property type="match status" value="2"/>
</dbReference>
<dbReference type="InterPro" id="IPR036770">
    <property type="entry name" value="Ankyrin_rpt-contain_sf"/>
</dbReference>
<dbReference type="PROSITE" id="PS51228">
    <property type="entry name" value="ACB_2"/>
    <property type="match status" value="1"/>
</dbReference>
<keyword evidence="2 4" id="KW-0040">ANK repeat</keyword>
<dbReference type="InterPro" id="IPR014352">
    <property type="entry name" value="FERM/acyl-CoA-bd_prot_sf"/>
</dbReference>
<feature type="repeat" description="ANK" evidence="4">
    <location>
        <begin position="155"/>
        <end position="187"/>
    </location>
</feature>
<sequence>MSNQVCEASVELKYLEAVENVQEIYKNIPESDLLELYGLYKRIKDGEAPLQNPFYFYQWKETAKWKSWKEASNKYSKEEAMKKYIALSEKYHKKDSNTSYTGKQPLGFELPNSEEEQSQKPVLDLCYFTAIGDISSVRYLLEKDSSVSVDQRDPCGLTPLMYAADRGYANLVALLIEHGASINAVDSEGQTALHYACICEYPDIISQLLKAGADKYLKDIRGQSPWNILQDKSILLG</sequence>
<dbReference type="Pfam" id="PF00887">
    <property type="entry name" value="ACBP"/>
    <property type="match status" value="1"/>
</dbReference>
<keyword evidence="3" id="KW-0446">Lipid-binding</keyword>
<dbReference type="SMART" id="SM00248">
    <property type="entry name" value="ANK"/>
    <property type="match status" value="3"/>
</dbReference>
<evidence type="ECO:0000313" key="6">
    <source>
        <dbReference type="EMBL" id="KAK4523339.1"/>
    </source>
</evidence>
<accession>A0AAV9I6S3</accession>
<dbReference type="PANTHER" id="PTHR24119:SF0">
    <property type="entry name" value="ACYL-COA-BINDING DOMAIN-CONTAINING PROTEIN 6"/>
    <property type="match status" value="1"/>
</dbReference>
<evidence type="ECO:0000256" key="4">
    <source>
        <dbReference type="PROSITE-ProRule" id="PRU00023"/>
    </source>
</evidence>
<comment type="caution">
    <text evidence="6">The sequence shown here is derived from an EMBL/GenBank/DDBJ whole genome shotgun (WGS) entry which is preliminary data.</text>
</comment>
<keyword evidence="1" id="KW-0677">Repeat</keyword>
<evidence type="ECO:0000313" key="7">
    <source>
        <dbReference type="Proteomes" id="UP001300502"/>
    </source>
</evidence>
<evidence type="ECO:0000256" key="2">
    <source>
        <dbReference type="ARBA" id="ARBA00023043"/>
    </source>
</evidence>
<dbReference type="PROSITE" id="PS50088">
    <property type="entry name" value="ANK_REPEAT"/>
    <property type="match status" value="2"/>
</dbReference>
<feature type="domain" description="ACB" evidence="5">
    <location>
        <begin position="10"/>
        <end position="97"/>
    </location>
</feature>
<proteinExistence type="predicted"/>
<dbReference type="InterPro" id="IPR035984">
    <property type="entry name" value="Acyl-CoA-binding_sf"/>
</dbReference>
<dbReference type="GO" id="GO:0000062">
    <property type="term" value="F:fatty-acyl-CoA binding"/>
    <property type="evidence" value="ECO:0007669"/>
    <property type="project" value="InterPro"/>
</dbReference>
<evidence type="ECO:0000256" key="1">
    <source>
        <dbReference type="ARBA" id="ARBA00022737"/>
    </source>
</evidence>
<reference evidence="6 7" key="1">
    <citation type="submission" date="2022-07" db="EMBL/GenBank/DDBJ databases">
        <title>Genome-wide signatures of adaptation to extreme environments.</title>
        <authorList>
            <person name="Cho C.H."/>
            <person name="Yoon H.S."/>
        </authorList>
    </citation>
    <scope>NUCLEOTIDE SEQUENCE [LARGE SCALE GENOMIC DNA]</scope>
    <source>
        <strain evidence="6 7">108.79 E11</strain>
    </source>
</reference>